<dbReference type="RefSeq" id="WP_221426258.1">
    <property type="nucleotide sequence ID" value="NZ_CP081295.1"/>
</dbReference>
<keyword evidence="1" id="KW-0694">RNA-binding</keyword>
<accession>A0ABX8ZPX8</accession>
<dbReference type="EMBL" id="CP081295">
    <property type="protein sequence ID" value="QZD90796.1"/>
    <property type="molecule type" value="Genomic_DNA"/>
</dbReference>
<organism evidence="3 4">
    <name type="scientific">Qipengyuania aurantiaca</name>
    <dbReference type="NCBI Taxonomy" id="2867233"/>
    <lineage>
        <taxon>Bacteria</taxon>
        <taxon>Pseudomonadati</taxon>
        <taxon>Pseudomonadota</taxon>
        <taxon>Alphaproteobacteria</taxon>
        <taxon>Sphingomonadales</taxon>
        <taxon>Erythrobacteraceae</taxon>
        <taxon>Qipengyuania</taxon>
    </lineage>
</organism>
<evidence type="ECO:0000256" key="1">
    <source>
        <dbReference type="PROSITE-ProRule" id="PRU00182"/>
    </source>
</evidence>
<reference evidence="3 4" key="1">
    <citation type="submission" date="2021-08" db="EMBL/GenBank/DDBJ databases">
        <title>Comparative Genomics Analysis of the Genus Qipengyuania Reveals Extensive Genetic Diversity and Metabolic Versatility, Including the Description of Fifteen Novel Species.</title>
        <authorList>
            <person name="Liu Y."/>
        </authorList>
    </citation>
    <scope>NUCLEOTIDE SEQUENCE [LARGE SCALE GENOMIC DNA]</scope>
    <source>
        <strain evidence="3 4">1NDH13</strain>
    </source>
</reference>
<evidence type="ECO:0000313" key="3">
    <source>
        <dbReference type="EMBL" id="QZD90796.1"/>
    </source>
</evidence>
<dbReference type="InterPro" id="IPR002942">
    <property type="entry name" value="S4_RNA-bd"/>
</dbReference>
<dbReference type="InterPro" id="IPR036986">
    <property type="entry name" value="S4_RNA-bd_sf"/>
</dbReference>
<gene>
    <name evidence="3" type="ORF">K3148_05245</name>
</gene>
<proteinExistence type="predicted"/>
<dbReference type="Gene3D" id="3.10.290.10">
    <property type="entry name" value="RNA-binding S4 domain"/>
    <property type="match status" value="1"/>
</dbReference>
<dbReference type="Proteomes" id="UP000824281">
    <property type="component" value="Chromosome"/>
</dbReference>
<evidence type="ECO:0000313" key="4">
    <source>
        <dbReference type="Proteomes" id="UP000824281"/>
    </source>
</evidence>
<dbReference type="PROSITE" id="PS50889">
    <property type="entry name" value="S4"/>
    <property type="match status" value="1"/>
</dbReference>
<keyword evidence="4" id="KW-1185">Reference proteome</keyword>
<protein>
    <submittedName>
        <fullName evidence="3">RNA-binding S4 domain-containing protein</fullName>
    </submittedName>
</protein>
<sequence length="85" mass="9722">MRIDRLLCALRFVRTRSAARKLVDEGHIRRNGERVLRPSRDVAVGDVLTLPVGKHVKLIEVLELPERRGPPREAQECYRELDPGA</sequence>
<evidence type="ECO:0000259" key="2">
    <source>
        <dbReference type="SMART" id="SM00363"/>
    </source>
</evidence>
<dbReference type="SMART" id="SM00363">
    <property type="entry name" value="S4"/>
    <property type="match status" value="1"/>
</dbReference>
<dbReference type="SUPFAM" id="SSF55174">
    <property type="entry name" value="Alpha-L RNA-binding motif"/>
    <property type="match status" value="1"/>
</dbReference>
<feature type="domain" description="RNA-binding S4" evidence="2">
    <location>
        <begin position="1"/>
        <end position="64"/>
    </location>
</feature>
<dbReference type="CDD" id="cd00165">
    <property type="entry name" value="S4"/>
    <property type="match status" value="1"/>
</dbReference>
<name>A0ABX8ZPX8_9SPHN</name>
<dbReference type="Pfam" id="PF01479">
    <property type="entry name" value="S4"/>
    <property type="match status" value="1"/>
</dbReference>